<reference evidence="1" key="1">
    <citation type="journal article" date="2003" name="Genome Biol.">
        <title>An integrated gene annotation and transcriptional profiling approach towards the full gene content of the Drosophila genome.</title>
        <authorList>
            <person name="Hild M."/>
            <person name="Beckmann B."/>
            <person name="Haas S.A."/>
            <person name="Koch B."/>
            <person name="Solovyev V."/>
            <person name="Busold C."/>
            <person name="Fellenberg K."/>
            <person name="Boutros M."/>
            <person name="Vingron M."/>
            <person name="Sauer F."/>
            <person name="Hoheisel J.D."/>
            <person name="Paro R."/>
        </authorList>
    </citation>
    <scope>NUCLEOTIDE SEQUENCE</scope>
</reference>
<accession>Q6IGF1</accession>
<sequence>MSVRPNNAGDMLLHNSVIGGYDESKFAEKITHLTPTEQEAVKRFWRSLVLRSQRAFIEENAWALGHKSNTKNVSQAHMADILQQQQLWPQDRMWVNLTPAQKCSESGQPTPTIVLSSVNNTLNLAEKANLSQRRRNALLQPPL</sequence>
<name>Q6IGF1_DROME</name>
<evidence type="ECO:0000313" key="1">
    <source>
        <dbReference type="EMBL" id="DAA02513.1"/>
    </source>
</evidence>
<proteinExistence type="predicted"/>
<gene>
    <name evidence="1" type="ORF">HDC06480</name>
</gene>
<dbReference type="ExpressionAtlas" id="Q6IGF1">
    <property type="expression patterns" value="baseline and differential"/>
</dbReference>
<protein>
    <submittedName>
        <fullName evidence="1">HDC06480</fullName>
    </submittedName>
</protein>
<organism evidence="1">
    <name type="scientific">Drosophila melanogaster</name>
    <name type="common">Fruit fly</name>
    <dbReference type="NCBI Taxonomy" id="7227"/>
    <lineage>
        <taxon>Eukaryota</taxon>
        <taxon>Metazoa</taxon>
        <taxon>Ecdysozoa</taxon>
        <taxon>Arthropoda</taxon>
        <taxon>Hexapoda</taxon>
        <taxon>Insecta</taxon>
        <taxon>Pterygota</taxon>
        <taxon>Neoptera</taxon>
        <taxon>Endopterygota</taxon>
        <taxon>Diptera</taxon>
        <taxon>Brachycera</taxon>
        <taxon>Muscomorpha</taxon>
        <taxon>Ephydroidea</taxon>
        <taxon>Drosophilidae</taxon>
        <taxon>Drosophila</taxon>
        <taxon>Sophophora</taxon>
    </lineage>
</organism>
<dbReference type="EMBL" id="BK003815">
    <property type="protein sequence ID" value="DAA02513.1"/>
    <property type="molecule type" value="Genomic_DNA"/>
</dbReference>
<dbReference type="OrthoDB" id="5406014at2759"/>
<dbReference type="VEuPathDB" id="VectorBase:FBgn0027596"/>
<dbReference type="AlphaFoldDB" id="Q6IGF1"/>